<feature type="transmembrane region" description="Helical" evidence="10">
    <location>
        <begin position="281"/>
        <end position="300"/>
    </location>
</feature>
<feature type="transmembrane region" description="Helical" evidence="10">
    <location>
        <begin position="71"/>
        <end position="96"/>
    </location>
</feature>
<gene>
    <name evidence="12" type="ORF">BV898_16816</name>
</gene>
<dbReference type="GO" id="GO:0007187">
    <property type="term" value="P:G protein-coupled receptor signaling pathway, coupled to cyclic nucleotide second messenger"/>
    <property type="evidence" value="ECO:0007669"/>
    <property type="project" value="TreeGrafter"/>
</dbReference>
<comment type="caution">
    <text evidence="12">The sequence shown here is derived from an EMBL/GenBank/DDBJ whole genome shotgun (WGS) entry which is preliminary data.</text>
</comment>
<keyword evidence="13" id="KW-1185">Reference proteome</keyword>
<evidence type="ECO:0000256" key="9">
    <source>
        <dbReference type="SAM" id="MobiDB-lite"/>
    </source>
</evidence>
<keyword evidence="3 10" id="KW-0812">Transmembrane</keyword>
<dbReference type="Proteomes" id="UP000192578">
    <property type="component" value="Unassembled WGS sequence"/>
</dbReference>
<evidence type="ECO:0000259" key="11">
    <source>
        <dbReference type="PROSITE" id="PS50262"/>
    </source>
</evidence>
<dbReference type="GO" id="GO:0030425">
    <property type="term" value="C:dendrite"/>
    <property type="evidence" value="ECO:0007669"/>
    <property type="project" value="TreeGrafter"/>
</dbReference>
<protein>
    <submittedName>
        <fullName evidence="12">Muscarinic acetylcholine receptor gar-3</fullName>
    </submittedName>
</protein>
<feature type="transmembrane region" description="Helical" evidence="10">
    <location>
        <begin position="198"/>
        <end position="219"/>
    </location>
</feature>
<dbReference type="SMART" id="SM01381">
    <property type="entry name" value="7TM_GPCR_Srsx"/>
    <property type="match status" value="1"/>
</dbReference>
<dbReference type="Gene3D" id="1.20.1070.10">
    <property type="entry name" value="Rhodopsin 7-helix transmembrane proteins"/>
    <property type="match status" value="1"/>
</dbReference>
<evidence type="ECO:0000256" key="8">
    <source>
        <dbReference type="ARBA" id="ARBA00023224"/>
    </source>
</evidence>
<dbReference type="PANTHER" id="PTHR24247:SF202">
    <property type="entry name" value="5-HYDROXYTRYPTAMINE RECEPTOR 1"/>
    <property type="match status" value="1"/>
</dbReference>
<evidence type="ECO:0000256" key="10">
    <source>
        <dbReference type="SAM" id="Phobius"/>
    </source>
</evidence>
<name>A0A9X6NL77_HYPEX</name>
<evidence type="ECO:0000256" key="5">
    <source>
        <dbReference type="ARBA" id="ARBA00023040"/>
    </source>
</evidence>
<sequence>MEALTLNLTADKLNESSLLWSNSSGVPVRQRTPWWAMSIIAGLITTTISSNLLIIASFLSEPRLRRPFNLYLFNLAVSDLLVGCIGMPHFAVYTYYDYWPLSYVQCSFWMFCDYLSTTETLWGIVAISLDRAWAVTLPLSYRHQASNRKCLIVIFSSWIISAGIILPGYIRTRSDYTVNSEPYACDWNSDRLPGWASVFYVTVFGEWIPVAVTAVSYVVTTTRMYQKTRKQRSRIGLLVSPQAFILLTLLVMAVIGFWTPWLVFSVKNLFFHYENDLFSIVSYWMCYSMSGVNPFLFNAASDEMRRTMKRLLRHGRARMMHRRTTTVTGGRPTESSPSAPWQSSA</sequence>
<keyword evidence="6 10" id="KW-0472">Membrane</keyword>
<feature type="domain" description="G-protein coupled receptors family 1 profile" evidence="11">
    <location>
        <begin position="50"/>
        <end position="297"/>
    </location>
</feature>
<feature type="transmembrane region" description="Helical" evidence="10">
    <location>
        <begin position="150"/>
        <end position="170"/>
    </location>
</feature>
<organism evidence="12 13">
    <name type="scientific">Hypsibius exemplaris</name>
    <name type="common">Freshwater tardigrade</name>
    <dbReference type="NCBI Taxonomy" id="2072580"/>
    <lineage>
        <taxon>Eukaryota</taxon>
        <taxon>Metazoa</taxon>
        <taxon>Ecdysozoa</taxon>
        <taxon>Tardigrada</taxon>
        <taxon>Eutardigrada</taxon>
        <taxon>Parachela</taxon>
        <taxon>Hypsibioidea</taxon>
        <taxon>Hypsibiidae</taxon>
        <taxon>Hypsibius</taxon>
    </lineage>
</organism>
<dbReference type="GO" id="GO:0030594">
    <property type="term" value="F:neurotransmitter receptor activity"/>
    <property type="evidence" value="ECO:0007669"/>
    <property type="project" value="TreeGrafter"/>
</dbReference>
<keyword evidence="5" id="KW-0297">G-protein coupled receptor</keyword>
<dbReference type="PRINTS" id="PR00237">
    <property type="entry name" value="GPCRRHODOPSN"/>
</dbReference>
<feature type="transmembrane region" description="Helical" evidence="10">
    <location>
        <begin position="239"/>
        <end position="261"/>
    </location>
</feature>
<dbReference type="GO" id="GO:0004993">
    <property type="term" value="F:G protein-coupled serotonin receptor activity"/>
    <property type="evidence" value="ECO:0007669"/>
    <property type="project" value="TreeGrafter"/>
</dbReference>
<evidence type="ECO:0000256" key="6">
    <source>
        <dbReference type="ARBA" id="ARBA00023136"/>
    </source>
</evidence>
<dbReference type="OrthoDB" id="9445642at2759"/>
<evidence type="ECO:0000256" key="4">
    <source>
        <dbReference type="ARBA" id="ARBA00022989"/>
    </source>
</evidence>
<feature type="transmembrane region" description="Helical" evidence="10">
    <location>
        <begin position="34"/>
        <end position="59"/>
    </location>
</feature>
<dbReference type="GO" id="GO:0045202">
    <property type="term" value="C:synapse"/>
    <property type="evidence" value="ECO:0007669"/>
    <property type="project" value="GOC"/>
</dbReference>
<dbReference type="AlphaFoldDB" id="A0A9X6NL77"/>
<dbReference type="EMBL" id="MTYJ01000264">
    <property type="protein sequence ID" value="OWA52361.1"/>
    <property type="molecule type" value="Genomic_DNA"/>
</dbReference>
<evidence type="ECO:0000313" key="12">
    <source>
        <dbReference type="EMBL" id="OWA52361.1"/>
    </source>
</evidence>
<reference evidence="13" key="1">
    <citation type="submission" date="2017-01" db="EMBL/GenBank/DDBJ databases">
        <title>Comparative genomics of anhydrobiosis in the tardigrade Hypsibius dujardini.</title>
        <authorList>
            <person name="Yoshida Y."/>
            <person name="Koutsovoulos G."/>
            <person name="Laetsch D."/>
            <person name="Stevens L."/>
            <person name="Kumar S."/>
            <person name="Horikawa D."/>
            <person name="Ishino K."/>
            <person name="Komine S."/>
            <person name="Tomita M."/>
            <person name="Blaxter M."/>
            <person name="Arakawa K."/>
        </authorList>
    </citation>
    <scope>NUCLEOTIDE SEQUENCE [LARGE SCALE GENOMIC DNA]</scope>
    <source>
        <strain evidence="13">Z151</strain>
    </source>
</reference>
<dbReference type="GO" id="GO:0005886">
    <property type="term" value="C:plasma membrane"/>
    <property type="evidence" value="ECO:0007669"/>
    <property type="project" value="UniProtKB-SubCell"/>
</dbReference>
<keyword evidence="8" id="KW-0807">Transducer</keyword>
<feature type="region of interest" description="Disordered" evidence="9">
    <location>
        <begin position="322"/>
        <end position="345"/>
    </location>
</feature>
<dbReference type="PANTHER" id="PTHR24247">
    <property type="entry name" value="5-HYDROXYTRYPTAMINE RECEPTOR"/>
    <property type="match status" value="1"/>
</dbReference>
<dbReference type="GO" id="GO:0007268">
    <property type="term" value="P:chemical synaptic transmission"/>
    <property type="evidence" value="ECO:0007669"/>
    <property type="project" value="TreeGrafter"/>
</dbReference>
<keyword evidence="4 10" id="KW-1133">Transmembrane helix</keyword>
<dbReference type="PROSITE" id="PS50262">
    <property type="entry name" value="G_PROTEIN_RECEP_F1_2"/>
    <property type="match status" value="1"/>
</dbReference>
<comment type="subcellular location">
    <subcellularLocation>
        <location evidence="1">Cell membrane</location>
        <topology evidence="1">Multi-pass membrane protein</topology>
    </subcellularLocation>
</comment>
<evidence type="ECO:0000313" key="13">
    <source>
        <dbReference type="Proteomes" id="UP000192578"/>
    </source>
</evidence>
<dbReference type="InterPro" id="IPR000276">
    <property type="entry name" value="GPCR_Rhodpsn"/>
</dbReference>
<dbReference type="Pfam" id="PF00001">
    <property type="entry name" value="7tm_1"/>
    <property type="match status" value="1"/>
</dbReference>
<feature type="compositionally biased region" description="Polar residues" evidence="9">
    <location>
        <begin position="333"/>
        <end position="345"/>
    </location>
</feature>
<keyword evidence="7 12" id="KW-0675">Receptor</keyword>
<evidence type="ECO:0000256" key="3">
    <source>
        <dbReference type="ARBA" id="ARBA00022692"/>
    </source>
</evidence>
<proteinExistence type="predicted"/>
<evidence type="ECO:0000256" key="1">
    <source>
        <dbReference type="ARBA" id="ARBA00004651"/>
    </source>
</evidence>
<accession>A0A9X6NL77</accession>
<feature type="transmembrane region" description="Helical" evidence="10">
    <location>
        <begin position="108"/>
        <end position="129"/>
    </location>
</feature>
<dbReference type="SUPFAM" id="SSF81321">
    <property type="entry name" value="Family A G protein-coupled receptor-like"/>
    <property type="match status" value="1"/>
</dbReference>
<dbReference type="InterPro" id="IPR017452">
    <property type="entry name" value="GPCR_Rhodpsn_7TM"/>
</dbReference>
<evidence type="ECO:0000256" key="7">
    <source>
        <dbReference type="ARBA" id="ARBA00023170"/>
    </source>
</evidence>
<evidence type="ECO:0000256" key="2">
    <source>
        <dbReference type="ARBA" id="ARBA00022475"/>
    </source>
</evidence>
<keyword evidence="2" id="KW-1003">Cell membrane</keyword>